<dbReference type="GO" id="GO:0005886">
    <property type="term" value="C:plasma membrane"/>
    <property type="evidence" value="ECO:0007669"/>
    <property type="project" value="TreeGrafter"/>
</dbReference>
<dbReference type="InterPro" id="IPR001611">
    <property type="entry name" value="Leu-rich_rpt"/>
</dbReference>
<dbReference type="Pfam" id="PF13855">
    <property type="entry name" value="LRR_8"/>
    <property type="match status" value="1"/>
</dbReference>
<dbReference type="InterPro" id="IPR051963">
    <property type="entry name" value="Adhesion_GPCR_A"/>
</dbReference>
<dbReference type="PANTHER" id="PTHR45930">
    <property type="entry name" value="G-PROTEIN COUPLED RECEPTOR 124-LIKE PROTEIN"/>
    <property type="match status" value="1"/>
</dbReference>
<accession>A0A4Y2V7J4</accession>
<name>A0A4Y2V7J4_ARAVE</name>
<dbReference type="PANTHER" id="PTHR45930:SF4">
    <property type="entry name" value="ADHESION G PROTEIN-COUPLED RECEPTOR A3"/>
    <property type="match status" value="1"/>
</dbReference>
<protein>
    <submittedName>
        <fullName evidence="5">Uncharacterized protein</fullName>
    </submittedName>
</protein>
<keyword evidence="6" id="KW-1185">Reference proteome</keyword>
<keyword evidence="2" id="KW-0433">Leucine-rich repeat</keyword>
<evidence type="ECO:0000256" key="4">
    <source>
        <dbReference type="ARBA" id="ARBA00023170"/>
    </source>
</evidence>
<gene>
    <name evidence="5" type="ORF">AVEN_133143_1</name>
</gene>
<comment type="similarity">
    <text evidence="1">Belongs to the G-protein coupled receptor 2 family. Adhesion G-protein coupled receptor (ADGR) subfamily.</text>
</comment>
<dbReference type="OrthoDB" id="6424328at2759"/>
<evidence type="ECO:0000256" key="2">
    <source>
        <dbReference type="ARBA" id="ARBA00022614"/>
    </source>
</evidence>
<evidence type="ECO:0000313" key="6">
    <source>
        <dbReference type="Proteomes" id="UP000499080"/>
    </source>
</evidence>
<reference evidence="5 6" key="1">
    <citation type="journal article" date="2019" name="Sci. Rep.">
        <title>Orb-weaving spider Araneus ventricosus genome elucidates the spidroin gene catalogue.</title>
        <authorList>
            <person name="Kono N."/>
            <person name="Nakamura H."/>
            <person name="Ohtoshi R."/>
            <person name="Moran D.A.P."/>
            <person name="Shinohara A."/>
            <person name="Yoshida Y."/>
            <person name="Fujiwara M."/>
            <person name="Mori M."/>
            <person name="Tomita M."/>
            <person name="Arakawa K."/>
        </authorList>
    </citation>
    <scope>NUCLEOTIDE SEQUENCE [LARGE SCALE GENOMIC DNA]</scope>
</reference>
<dbReference type="InterPro" id="IPR032675">
    <property type="entry name" value="LRR_dom_sf"/>
</dbReference>
<dbReference type="SUPFAM" id="SSF52058">
    <property type="entry name" value="L domain-like"/>
    <property type="match status" value="1"/>
</dbReference>
<keyword evidence="4" id="KW-0675">Receptor</keyword>
<feature type="non-terminal residue" evidence="5">
    <location>
        <position position="1"/>
    </location>
</feature>
<dbReference type="Gene3D" id="3.80.10.10">
    <property type="entry name" value="Ribonuclease Inhibitor"/>
    <property type="match status" value="1"/>
</dbReference>
<dbReference type="SMART" id="SM00369">
    <property type="entry name" value="LRR_TYP"/>
    <property type="match status" value="4"/>
</dbReference>
<organism evidence="5 6">
    <name type="scientific">Araneus ventricosus</name>
    <name type="common">Orbweaver spider</name>
    <name type="synonym">Epeira ventricosa</name>
    <dbReference type="NCBI Taxonomy" id="182803"/>
    <lineage>
        <taxon>Eukaryota</taxon>
        <taxon>Metazoa</taxon>
        <taxon>Ecdysozoa</taxon>
        <taxon>Arthropoda</taxon>
        <taxon>Chelicerata</taxon>
        <taxon>Arachnida</taxon>
        <taxon>Araneae</taxon>
        <taxon>Araneomorphae</taxon>
        <taxon>Entelegynae</taxon>
        <taxon>Araneoidea</taxon>
        <taxon>Araneidae</taxon>
        <taxon>Araneus</taxon>
    </lineage>
</organism>
<keyword evidence="3" id="KW-0677">Repeat</keyword>
<evidence type="ECO:0000313" key="5">
    <source>
        <dbReference type="EMBL" id="GBO19707.1"/>
    </source>
</evidence>
<dbReference type="InterPro" id="IPR003591">
    <property type="entry name" value="Leu-rich_rpt_typical-subtyp"/>
</dbReference>
<evidence type="ECO:0000256" key="3">
    <source>
        <dbReference type="ARBA" id="ARBA00022737"/>
    </source>
</evidence>
<sequence length="228" mass="26286">SLSISNSSILSLSDGQYAFKGLEDRLTTFKVKNCTYASHWEWTQLEKLKNLQVLEISQSNMLEIADDFLDFTSKWPLTTINFRENNIKHMPQKAFSRFKFLKRLFLDKNSLMSVERSLLPKPADYLASLGLSENGIRELPVDMFSEMPSLTYLYLGGNPIMVLDAQTFQPVWDQLKIVILSDILHCDCRMSWMPRMEPKFRLVKATCNTPSKLRGRNPADMKTADLEC</sequence>
<comment type="caution">
    <text evidence="5">The sequence shown here is derived from an EMBL/GenBank/DDBJ whole genome shotgun (WGS) entry which is preliminary data.</text>
</comment>
<dbReference type="Proteomes" id="UP000499080">
    <property type="component" value="Unassembled WGS sequence"/>
</dbReference>
<proteinExistence type="inferred from homology"/>
<evidence type="ECO:0000256" key="1">
    <source>
        <dbReference type="ARBA" id="ARBA00007343"/>
    </source>
</evidence>
<dbReference type="EMBL" id="BGPR01043156">
    <property type="protein sequence ID" value="GBO19707.1"/>
    <property type="molecule type" value="Genomic_DNA"/>
</dbReference>
<dbReference type="AlphaFoldDB" id="A0A4Y2V7J4"/>
<dbReference type="GO" id="GO:0007166">
    <property type="term" value="P:cell surface receptor signaling pathway"/>
    <property type="evidence" value="ECO:0007669"/>
    <property type="project" value="TreeGrafter"/>
</dbReference>